<dbReference type="Proteomes" id="UP000595038">
    <property type="component" value="Chromosome"/>
</dbReference>
<dbReference type="OMA" id="TIYQEIA"/>
<dbReference type="InterPro" id="IPR006728">
    <property type="entry name" value="YezG-like"/>
</dbReference>
<dbReference type="Proteomes" id="UP000435910">
    <property type="component" value="Unassembled WGS sequence"/>
</dbReference>
<sequence length="160" mass="19601">MDENQLNTIYQEIAETVVETIPEEWSKILIYGEILEDVQKGFFYYYPEGNDSPVYCHNIPEFFRIEKEAYRNLWRQLINNLEKLWYEFKNSDQETWTSLSMIIHSDGEFNIDYDYEDLSDADDYERRIVWEHKYLGLWPEDEDDKEFLEQYLESNQDENE</sequence>
<evidence type="ECO:0000313" key="3">
    <source>
        <dbReference type="Proteomes" id="UP000435910"/>
    </source>
</evidence>
<organism evidence="2 3">
    <name type="scientific">Bacillus licheniformis</name>
    <dbReference type="NCBI Taxonomy" id="1402"/>
    <lineage>
        <taxon>Bacteria</taxon>
        <taxon>Bacillati</taxon>
        <taxon>Bacillota</taxon>
        <taxon>Bacilli</taxon>
        <taxon>Bacillales</taxon>
        <taxon>Bacillaceae</taxon>
        <taxon>Bacillus</taxon>
    </lineage>
</organism>
<evidence type="ECO:0000313" key="1">
    <source>
        <dbReference type="EMBL" id="QPR72136.1"/>
    </source>
</evidence>
<dbReference type="AlphaFoldDB" id="A0A1Y0YN88"/>
<dbReference type="RefSeq" id="WP_003180781.1">
    <property type="nucleotide sequence ID" value="NZ_BEXU01000009.1"/>
</dbReference>
<proteinExistence type="predicted"/>
<dbReference type="EMBL" id="NILC01000030">
    <property type="protein sequence ID" value="TWL21860.1"/>
    <property type="molecule type" value="Genomic_DNA"/>
</dbReference>
<reference evidence="1 4" key="2">
    <citation type="submission" date="2020-12" db="EMBL/GenBank/DDBJ databases">
        <title>FDA dAtabase for Regulatory Grade micrObial Sequences (FDA-ARGOS): Supporting development and validation of Infectious Disease Dx tests.</title>
        <authorList>
            <person name="Nelson B."/>
            <person name="Plummer A."/>
            <person name="Tallon L."/>
            <person name="Sadzewicz L."/>
            <person name="Zhao X."/>
            <person name="Boylan J."/>
            <person name="Ott S."/>
            <person name="Bowen H."/>
            <person name="Vavikolanu K."/>
            <person name="Mehta A."/>
            <person name="Aluvathingal J."/>
            <person name="Nadendla S."/>
            <person name="Myers T."/>
            <person name="Yan Y."/>
            <person name="Sichtig H."/>
        </authorList>
    </citation>
    <scope>NUCLEOTIDE SEQUENCE [LARGE SCALE GENOMIC DNA]</scope>
    <source>
        <strain evidence="1 4">FDAARGOS_923</strain>
    </source>
</reference>
<dbReference type="Pfam" id="PF04634">
    <property type="entry name" value="YezG-like"/>
    <property type="match status" value="1"/>
</dbReference>
<dbReference type="SUPFAM" id="SSF160424">
    <property type="entry name" value="BH3703-like"/>
    <property type="match status" value="1"/>
</dbReference>
<protein>
    <submittedName>
        <fullName evidence="1">DUF600 family protein</fullName>
    </submittedName>
    <submittedName>
        <fullName evidence="2">Putative antitoxin YezG</fullName>
    </submittedName>
</protein>
<dbReference type="GeneID" id="92862103"/>
<accession>A0A1Y0YN88</accession>
<evidence type="ECO:0000313" key="4">
    <source>
        <dbReference type="Proteomes" id="UP000595038"/>
    </source>
</evidence>
<dbReference type="Gene3D" id="3.30.500.20">
    <property type="entry name" value="BH3703-like domains"/>
    <property type="match status" value="1"/>
</dbReference>
<evidence type="ECO:0000313" key="2">
    <source>
        <dbReference type="EMBL" id="TWL21860.1"/>
    </source>
</evidence>
<dbReference type="EMBL" id="CP065647">
    <property type="protein sequence ID" value="QPR72136.1"/>
    <property type="molecule type" value="Genomic_DNA"/>
</dbReference>
<name>A0A1Y0YN88_BACLI</name>
<gene>
    <name evidence="2" type="ORF">CHCC16736_0323</name>
    <name evidence="1" type="ORF">I6G80_20335</name>
</gene>
<dbReference type="InterPro" id="IPR036170">
    <property type="entry name" value="YezG-like_sf"/>
</dbReference>
<reference evidence="2 3" key="1">
    <citation type="submission" date="2019-06" db="EMBL/GenBank/DDBJ databases">
        <title>Genome sequence analysis of &gt;100 Bacillus licheniformis strains suggests intrinsic resistance to this species.</title>
        <authorList>
            <person name="Wels M."/>
            <person name="Siezen R.J."/>
            <person name="Johansen E."/>
            <person name="Stuer-Lauridsen B."/>
            <person name="Bjerre K."/>
            <person name="Nielsen B.K.K."/>
        </authorList>
    </citation>
    <scope>NUCLEOTIDE SEQUENCE [LARGE SCALE GENOMIC DNA]</scope>
    <source>
        <strain evidence="2 3">BAC-16736</strain>
    </source>
</reference>
<dbReference type="NCBIfam" id="TIGR01741">
    <property type="entry name" value="staph_tand_hypo"/>
    <property type="match status" value="1"/>
</dbReference>